<reference evidence="1" key="1">
    <citation type="journal article" date="2015" name="Nature">
        <title>Complex archaea that bridge the gap between prokaryotes and eukaryotes.</title>
        <authorList>
            <person name="Spang A."/>
            <person name="Saw J.H."/>
            <person name="Jorgensen S.L."/>
            <person name="Zaremba-Niedzwiedzka K."/>
            <person name="Martijn J."/>
            <person name="Lind A.E."/>
            <person name="van Eijk R."/>
            <person name="Schleper C."/>
            <person name="Guy L."/>
            <person name="Ettema T.J."/>
        </authorList>
    </citation>
    <scope>NUCLEOTIDE SEQUENCE</scope>
</reference>
<gene>
    <name evidence="1" type="ORF">LCGC14_1579110</name>
</gene>
<protein>
    <submittedName>
        <fullName evidence="1">Uncharacterized protein</fullName>
    </submittedName>
</protein>
<dbReference type="EMBL" id="LAZR01012405">
    <property type="protein sequence ID" value="KKM27004.1"/>
    <property type="molecule type" value="Genomic_DNA"/>
</dbReference>
<name>A0A0F9J3K2_9ZZZZ</name>
<sequence>MEHTPGPLSILAGTLMIGNTEIGTIIDFTPIGKSLEIGLANMDHLVACWNACEGMADPGTEVAKLRQGNADLLESLEQAAIAKALP</sequence>
<accession>A0A0F9J3K2</accession>
<organism evidence="1">
    <name type="scientific">marine sediment metagenome</name>
    <dbReference type="NCBI Taxonomy" id="412755"/>
    <lineage>
        <taxon>unclassified sequences</taxon>
        <taxon>metagenomes</taxon>
        <taxon>ecological metagenomes</taxon>
    </lineage>
</organism>
<evidence type="ECO:0000313" key="1">
    <source>
        <dbReference type="EMBL" id="KKM27004.1"/>
    </source>
</evidence>
<dbReference type="AlphaFoldDB" id="A0A0F9J3K2"/>
<proteinExistence type="predicted"/>
<comment type="caution">
    <text evidence="1">The sequence shown here is derived from an EMBL/GenBank/DDBJ whole genome shotgun (WGS) entry which is preliminary data.</text>
</comment>